<keyword evidence="5" id="KW-1185">Reference proteome</keyword>
<dbReference type="Gene3D" id="3.20.20.370">
    <property type="entry name" value="Glycoside hydrolase/deacetylase"/>
    <property type="match status" value="1"/>
</dbReference>
<dbReference type="GO" id="GO:0016787">
    <property type="term" value="F:hydrolase activity"/>
    <property type="evidence" value="ECO:0007669"/>
    <property type="project" value="UniProtKB-KW"/>
</dbReference>
<keyword evidence="4" id="KW-0378">Hydrolase</keyword>
<proteinExistence type="predicted"/>
<dbReference type="PANTHER" id="PTHR34216">
    <property type="match status" value="1"/>
</dbReference>
<dbReference type="InterPro" id="IPR011330">
    <property type="entry name" value="Glyco_hydro/deAcase_b/a-brl"/>
</dbReference>
<dbReference type="InterPro" id="IPR051398">
    <property type="entry name" value="Polysacch_Deacetylase"/>
</dbReference>
<evidence type="ECO:0000313" key="5">
    <source>
        <dbReference type="Proteomes" id="UP001597641"/>
    </source>
</evidence>
<dbReference type="PANTHER" id="PTHR34216:SF3">
    <property type="entry name" value="POLY-BETA-1,6-N-ACETYL-D-GLUCOSAMINE N-DEACETYLASE"/>
    <property type="match status" value="1"/>
</dbReference>
<comment type="caution">
    <text evidence="4">The sequence shown here is derived from an EMBL/GenBank/DDBJ whole genome shotgun (WGS) entry which is preliminary data.</text>
</comment>
<comment type="subcellular location">
    <subcellularLocation>
        <location evidence="1">Secreted</location>
    </subcellularLocation>
</comment>
<dbReference type="EC" id="3.-.-.-" evidence="4"/>
<sequence length="321" mass="35763">MTTHIARILCTFTASATFILTSCGEVKTQKITAATPPDTNATRTAASTVPPEVNETSSASVVPVIDLKVDAKTVLERPEVPILCYHQIRDWKDSDSKQAKDYIVPVARFEEHMKMLADSGYHTIVPDQLMAYLTTGAPLPEKPIMLTFDDTNLDQYTVAAPTLEKHGFKGVFFVMTVSLGRPRYMSREQVKDLSDRGHAIGSHTWDHQNVKKLKGEAWVTQVEKPGKVLADITGKPVTYFAYPFGLWNKEAIPELEKRGITAAFQLANSMDDEKPLYTIRRNIASGYWGAETLHKKMVQSYRLQPVPATSSHKLAVLSPEK</sequence>
<dbReference type="RefSeq" id="WP_377479209.1">
    <property type="nucleotide sequence ID" value="NZ_JBHUOX010000001.1"/>
</dbReference>
<reference evidence="5" key="1">
    <citation type="journal article" date="2019" name="Int. J. Syst. Evol. Microbiol.">
        <title>The Global Catalogue of Microorganisms (GCM) 10K type strain sequencing project: providing services to taxonomists for standard genome sequencing and annotation.</title>
        <authorList>
            <consortium name="The Broad Institute Genomics Platform"/>
            <consortium name="The Broad Institute Genome Sequencing Center for Infectious Disease"/>
            <person name="Wu L."/>
            <person name="Ma J."/>
        </authorList>
    </citation>
    <scope>NUCLEOTIDE SEQUENCE [LARGE SCALE GENOMIC DNA]</scope>
    <source>
        <strain evidence="5">KCTC 23984</strain>
    </source>
</reference>
<keyword evidence="2" id="KW-0732">Signal</keyword>
<dbReference type="InterPro" id="IPR002509">
    <property type="entry name" value="NODB_dom"/>
</dbReference>
<evidence type="ECO:0000256" key="1">
    <source>
        <dbReference type="ARBA" id="ARBA00004613"/>
    </source>
</evidence>
<dbReference type="Pfam" id="PF01522">
    <property type="entry name" value="Polysacc_deac_1"/>
    <property type="match status" value="1"/>
</dbReference>
<dbReference type="EMBL" id="JBHUOX010000001">
    <property type="protein sequence ID" value="MFD2998816.1"/>
    <property type="molecule type" value="Genomic_DNA"/>
</dbReference>
<dbReference type="PROSITE" id="PS51677">
    <property type="entry name" value="NODB"/>
    <property type="match status" value="1"/>
</dbReference>
<protein>
    <submittedName>
        <fullName evidence="4">Polysaccharide deacetylase family protein</fullName>
        <ecNumber evidence="4">3.-.-.-</ecNumber>
    </submittedName>
</protein>
<organism evidence="4 5">
    <name type="scientific">Pontibacter toksunensis</name>
    <dbReference type="NCBI Taxonomy" id="1332631"/>
    <lineage>
        <taxon>Bacteria</taxon>
        <taxon>Pseudomonadati</taxon>
        <taxon>Bacteroidota</taxon>
        <taxon>Cytophagia</taxon>
        <taxon>Cytophagales</taxon>
        <taxon>Hymenobacteraceae</taxon>
        <taxon>Pontibacter</taxon>
    </lineage>
</organism>
<dbReference type="PROSITE" id="PS51257">
    <property type="entry name" value="PROKAR_LIPOPROTEIN"/>
    <property type="match status" value="1"/>
</dbReference>
<dbReference type="SUPFAM" id="SSF88713">
    <property type="entry name" value="Glycoside hydrolase/deacetylase"/>
    <property type="match status" value="1"/>
</dbReference>
<evidence type="ECO:0000259" key="3">
    <source>
        <dbReference type="PROSITE" id="PS51677"/>
    </source>
</evidence>
<evidence type="ECO:0000313" key="4">
    <source>
        <dbReference type="EMBL" id="MFD2998816.1"/>
    </source>
</evidence>
<gene>
    <name evidence="4" type="ORF">ACFS7Z_00465</name>
</gene>
<dbReference type="CDD" id="cd10918">
    <property type="entry name" value="CE4_NodB_like_5s_6s"/>
    <property type="match status" value="1"/>
</dbReference>
<name>A0ABW6BML8_9BACT</name>
<dbReference type="Proteomes" id="UP001597641">
    <property type="component" value="Unassembled WGS sequence"/>
</dbReference>
<accession>A0ABW6BML8</accession>
<evidence type="ECO:0000256" key="2">
    <source>
        <dbReference type="ARBA" id="ARBA00022729"/>
    </source>
</evidence>
<feature type="domain" description="NodB homology" evidence="3">
    <location>
        <begin position="142"/>
        <end position="321"/>
    </location>
</feature>